<feature type="region of interest" description="Disordered" evidence="2">
    <location>
        <begin position="497"/>
        <end position="547"/>
    </location>
</feature>
<evidence type="ECO:0000313" key="5">
    <source>
        <dbReference type="EMBL" id="GFT52199.1"/>
    </source>
</evidence>
<evidence type="ECO:0000313" key="6">
    <source>
        <dbReference type="Proteomes" id="UP000887013"/>
    </source>
</evidence>
<dbReference type="SUPFAM" id="SSF56672">
    <property type="entry name" value="DNA/RNA polymerases"/>
    <property type="match status" value="1"/>
</dbReference>
<dbReference type="PROSITE" id="PS50878">
    <property type="entry name" value="RT_POL"/>
    <property type="match status" value="1"/>
</dbReference>
<keyword evidence="1" id="KW-0479">Metal-binding</keyword>
<feature type="compositionally biased region" description="Basic residues" evidence="2">
    <location>
        <begin position="501"/>
        <end position="521"/>
    </location>
</feature>
<evidence type="ECO:0000256" key="2">
    <source>
        <dbReference type="SAM" id="MobiDB-lite"/>
    </source>
</evidence>
<dbReference type="Proteomes" id="UP000887013">
    <property type="component" value="Unassembled WGS sequence"/>
</dbReference>
<keyword evidence="1" id="KW-0863">Zinc-finger</keyword>
<dbReference type="PROSITE" id="PS00028">
    <property type="entry name" value="ZINC_FINGER_C2H2_1"/>
    <property type="match status" value="1"/>
</dbReference>
<dbReference type="PROSITE" id="PS50157">
    <property type="entry name" value="ZINC_FINGER_C2H2_2"/>
    <property type="match status" value="1"/>
</dbReference>
<proteinExistence type="predicted"/>
<dbReference type="PANTHER" id="PTHR19446">
    <property type="entry name" value="REVERSE TRANSCRIPTASES"/>
    <property type="match status" value="1"/>
</dbReference>
<feature type="domain" description="Reverse transcriptase" evidence="4">
    <location>
        <begin position="666"/>
        <end position="928"/>
    </location>
</feature>
<dbReference type="InterPro" id="IPR013087">
    <property type="entry name" value="Znf_C2H2_type"/>
</dbReference>
<dbReference type="GO" id="GO:0071897">
    <property type="term" value="P:DNA biosynthetic process"/>
    <property type="evidence" value="ECO:0007669"/>
    <property type="project" value="UniProtKB-ARBA"/>
</dbReference>
<dbReference type="EMBL" id="BMAW01017123">
    <property type="protein sequence ID" value="GFT52199.1"/>
    <property type="molecule type" value="Genomic_DNA"/>
</dbReference>
<gene>
    <name evidence="5" type="primary">Pol</name>
    <name evidence="5" type="ORF">NPIL_22981</name>
</gene>
<dbReference type="InterPro" id="IPR000477">
    <property type="entry name" value="RT_dom"/>
</dbReference>
<keyword evidence="6" id="KW-1185">Reference proteome</keyword>
<evidence type="ECO:0000259" key="3">
    <source>
        <dbReference type="PROSITE" id="PS50157"/>
    </source>
</evidence>
<feature type="region of interest" description="Disordered" evidence="2">
    <location>
        <begin position="417"/>
        <end position="457"/>
    </location>
</feature>
<feature type="domain" description="C2H2-type" evidence="3">
    <location>
        <begin position="321"/>
        <end position="345"/>
    </location>
</feature>
<dbReference type="InterPro" id="IPR043502">
    <property type="entry name" value="DNA/RNA_pol_sf"/>
</dbReference>
<dbReference type="GO" id="GO:0008270">
    <property type="term" value="F:zinc ion binding"/>
    <property type="evidence" value="ECO:0007669"/>
    <property type="project" value="UniProtKB-KW"/>
</dbReference>
<comment type="caution">
    <text evidence="5">The sequence shown here is derived from an EMBL/GenBank/DDBJ whole genome shotgun (WGS) entry which is preliminary data.</text>
</comment>
<organism evidence="5 6">
    <name type="scientific">Nephila pilipes</name>
    <name type="common">Giant wood spider</name>
    <name type="synonym">Nephila maculata</name>
    <dbReference type="NCBI Taxonomy" id="299642"/>
    <lineage>
        <taxon>Eukaryota</taxon>
        <taxon>Metazoa</taxon>
        <taxon>Ecdysozoa</taxon>
        <taxon>Arthropoda</taxon>
        <taxon>Chelicerata</taxon>
        <taxon>Arachnida</taxon>
        <taxon>Araneae</taxon>
        <taxon>Araneomorphae</taxon>
        <taxon>Entelegynae</taxon>
        <taxon>Araneoidea</taxon>
        <taxon>Nephilidae</taxon>
        <taxon>Nephila</taxon>
    </lineage>
</organism>
<dbReference type="Pfam" id="PF00078">
    <property type="entry name" value="RVT_1"/>
    <property type="match status" value="1"/>
</dbReference>
<name>A0A8X6P7B8_NEPPI</name>
<protein>
    <submittedName>
        <fullName evidence="5">LINE-1 retrotransposable element ORF2 protein</fullName>
    </submittedName>
</protein>
<sequence length="1373" mass="149509">MISELPSISNSKVPPPTICSDLISTECKAGPATCGAFLADDSLTDFQIKTRPSVAPVLSKSGQLGSDIDLEVPFVPTLTSTRVSPKIDLLRVVDPSPMPPEPLVGSSSICSSVQELAIRLLPSPGSVYDPLMDPVERDYIDLISLVDDFDGSRVFNLRPERRWSGGCFSSPVSRPTPKFYSCPNIPPGFSSPDSFCAQDEGPVFHPIAASTPIVDRVSAGPVAETPVPCSIPLDIGAEPARGPFPSLLSFALGTLKGSASLYDLFGAVAIRSELAPSADPPVILSEDCPSSSPLVEDPLPPPCPPPVSPDAPRVAPSSIRTPCPYCEKPFKTQKGLNSHLVAVHSYGTMDLEGVPRPIRAATQQPAISDFFSVGSPEVIEVCETAPPETSILRVASTTSLEASVPVLKSSKAKRVRFDLPEPCPGPSLQSKDLSSSSPSGGDSTGPTGDSNLSSVPGVVGPVLPILTKFQKDWSDRVKVVGSASELEEAYSQFILSIGGKPSHRRSRPRNPARRNSRRHLPSAKPAENPTSAAGSSSNAPSAGEPLTKRYDPVEASRLQKLFRANQKKALQSILSGPPRYCEISPDAVEDHFVRVFSENPFDPTFKFLTYDDPVACHLITDHMSPEEVWDKLRALKNSAPGPDGIFYSNFKSRDPGAHVLSAFFNKVLDLSTVPSSWKEAKVVLIPKPGDPLDISNWRPVSLLNTGGKVFSSVLAARISSWANINSRLSPFQKGFRENDGCSEHNFILEQAITGAKRLHLDLSMAWLDLENAFGSVPHRFILEALGHAGVPSSTVAIISAIYTGSTSTIRTSAGWTGPIPMRAGVRQGCPLSAILFNLSLEPILRTGISAPGFRLYGQEVKCLAYADDLLLLGQSPVDLQDNINSICGVSRLWRASASSPRSARLYHLIIPGTSDPSMTLRSWWQARVFAISKARRPIKTHCNTSPRSFQSAVLCRNSHIQKRDVADLDKTLISTGKRILNLPTRANVNLVHLSTNKGGAALPHFRALLDVHAISHAFRLLASDDQLTSDVAFAGLRGVVRKKILRDPTPSECAEFLNGNKAGDFARESGDLSTLWSRARQAADRLFKFIKFSWTFNEELGCFNLNIYRSPNPVCVVPSTAGLVARLLTDDLESFYIKQLSSLVDQGKTVEVFSQHPASNQFLQAGDFTRFCDWNFIHRARLGCLQLNATMRFSKRNPKCRKCGYVRETIPHVLNHCKPHSDAWKRRHDAIQNRVARAISSSVGSVSINKKFPGIAQTLIPDMVLTKKSGEVFVIDFTVAFEDRLSSFAKARQGKIDKYLPIVEHLRREGKVAHVDAIVVGSLGSWDPSNDAALAQMGVSKKYAKLMRKLICSDTIRWSRDIYIQHLTDKKQY</sequence>
<feature type="compositionally biased region" description="Low complexity" evidence="2">
    <location>
        <begin position="528"/>
        <end position="543"/>
    </location>
</feature>
<reference evidence="5" key="1">
    <citation type="submission" date="2020-08" db="EMBL/GenBank/DDBJ databases">
        <title>Multicomponent nature underlies the extraordinary mechanical properties of spider dragline silk.</title>
        <authorList>
            <person name="Kono N."/>
            <person name="Nakamura H."/>
            <person name="Mori M."/>
            <person name="Yoshida Y."/>
            <person name="Ohtoshi R."/>
            <person name="Malay A.D."/>
            <person name="Moran D.A.P."/>
            <person name="Tomita M."/>
            <person name="Numata K."/>
            <person name="Arakawa K."/>
        </authorList>
    </citation>
    <scope>NUCLEOTIDE SEQUENCE</scope>
</reference>
<evidence type="ECO:0000259" key="4">
    <source>
        <dbReference type="PROSITE" id="PS50878"/>
    </source>
</evidence>
<keyword evidence="1" id="KW-0862">Zinc</keyword>
<dbReference type="SMART" id="SM00355">
    <property type="entry name" value="ZnF_C2H2"/>
    <property type="match status" value="2"/>
</dbReference>
<dbReference type="OrthoDB" id="8054392at2759"/>
<evidence type="ECO:0000256" key="1">
    <source>
        <dbReference type="PROSITE-ProRule" id="PRU00042"/>
    </source>
</evidence>
<accession>A0A8X6P7B8</accession>
<dbReference type="CDD" id="cd01650">
    <property type="entry name" value="RT_nLTR_like"/>
    <property type="match status" value="1"/>
</dbReference>
<feature type="compositionally biased region" description="Low complexity" evidence="2">
    <location>
        <begin position="426"/>
        <end position="457"/>
    </location>
</feature>